<dbReference type="SUPFAM" id="SSF53474">
    <property type="entry name" value="alpha/beta-Hydrolases"/>
    <property type="match status" value="1"/>
</dbReference>
<reference evidence="2 3" key="1">
    <citation type="submission" date="2019-04" db="EMBL/GenBank/DDBJ databases">
        <title>Friends and foes A comparative genomics study of 23 Aspergillus species from section Flavi.</title>
        <authorList>
            <consortium name="DOE Joint Genome Institute"/>
            <person name="Kjaerbolling I."/>
            <person name="Vesth T."/>
            <person name="Frisvad J.C."/>
            <person name="Nybo J.L."/>
            <person name="Theobald S."/>
            <person name="Kildgaard S."/>
            <person name="Isbrandt T."/>
            <person name="Kuo A."/>
            <person name="Sato A."/>
            <person name="Lyhne E.K."/>
            <person name="Kogle M.E."/>
            <person name="Wiebenga A."/>
            <person name="Kun R.S."/>
            <person name="Lubbers R.J."/>
            <person name="Makela M.R."/>
            <person name="Barry K."/>
            <person name="Chovatia M."/>
            <person name="Clum A."/>
            <person name="Daum C."/>
            <person name="Haridas S."/>
            <person name="He G."/>
            <person name="LaButti K."/>
            <person name="Lipzen A."/>
            <person name="Mondo S."/>
            <person name="Riley R."/>
            <person name="Salamov A."/>
            <person name="Simmons B.A."/>
            <person name="Magnuson J.K."/>
            <person name="Henrissat B."/>
            <person name="Mortensen U.H."/>
            <person name="Larsen T.O."/>
            <person name="Devries R.P."/>
            <person name="Grigoriev I.V."/>
            <person name="Machida M."/>
            <person name="Baker S.E."/>
            <person name="Andersen M.R."/>
        </authorList>
    </citation>
    <scope>NUCLEOTIDE SEQUENCE [LARGE SCALE GENOMIC DNA]</scope>
    <source>
        <strain evidence="2 3">IBT 18842</strain>
    </source>
</reference>
<name>A0A5N6TEM3_ASPAV</name>
<dbReference type="InterPro" id="IPR029058">
    <property type="entry name" value="AB_hydrolase_fold"/>
</dbReference>
<dbReference type="EMBL" id="ML742429">
    <property type="protein sequence ID" value="KAE8144824.1"/>
    <property type="molecule type" value="Genomic_DNA"/>
</dbReference>
<keyword evidence="2" id="KW-0378">Hydrolase</keyword>
<dbReference type="PANTHER" id="PTHR43798:SF33">
    <property type="entry name" value="HYDROLASE, PUTATIVE (AFU_ORTHOLOGUE AFUA_2G14860)-RELATED"/>
    <property type="match status" value="1"/>
</dbReference>
<dbReference type="GO" id="GO:0016020">
    <property type="term" value="C:membrane"/>
    <property type="evidence" value="ECO:0007669"/>
    <property type="project" value="TreeGrafter"/>
</dbReference>
<dbReference type="OrthoDB" id="294702at2759"/>
<dbReference type="Pfam" id="PF12697">
    <property type="entry name" value="Abhydrolase_6"/>
    <property type="match status" value="1"/>
</dbReference>
<organism evidence="2 3">
    <name type="scientific">Aspergillus avenaceus</name>
    <dbReference type="NCBI Taxonomy" id="36643"/>
    <lineage>
        <taxon>Eukaryota</taxon>
        <taxon>Fungi</taxon>
        <taxon>Dikarya</taxon>
        <taxon>Ascomycota</taxon>
        <taxon>Pezizomycotina</taxon>
        <taxon>Eurotiomycetes</taxon>
        <taxon>Eurotiomycetidae</taxon>
        <taxon>Eurotiales</taxon>
        <taxon>Aspergillaceae</taxon>
        <taxon>Aspergillus</taxon>
        <taxon>Aspergillus subgen. Circumdati</taxon>
    </lineage>
</organism>
<evidence type="ECO:0000259" key="1">
    <source>
        <dbReference type="Pfam" id="PF12697"/>
    </source>
</evidence>
<dbReference type="InterPro" id="IPR000073">
    <property type="entry name" value="AB_hydrolase_1"/>
</dbReference>
<evidence type="ECO:0000313" key="3">
    <source>
        <dbReference type="Proteomes" id="UP000325780"/>
    </source>
</evidence>
<dbReference type="InterPro" id="IPR050266">
    <property type="entry name" value="AB_hydrolase_sf"/>
</dbReference>
<accession>A0A5N6TEM3</accession>
<sequence>MASQTSISQLDQNGSLYSIGTHSLFLSKSGVARGSNDPLVVFLAGSGDVASSYVAVERLVGAFAPVVLYDRSGLGRSERGPDRPTVTIAAVELHKLLCSANLTPPLILAAHSFGGMIAREYLHLYPSDVVGMVLADASTERLSELMLDPDLNIPAVQGKLNFALVTGLRESAQVTQDEWRARASDIARGIATSQVEATLVVETCNTLKAREQYKNRTLGNKPLSVIRGRGVRDYQRIYEEGVKAGNGTETQRAAFGRLMTRWDSHDQAAQYEQLQLSFNNRLIDLPDCGHNIQLLRPDVFANEVLWVWNQVVGESATPKL</sequence>
<proteinExistence type="predicted"/>
<keyword evidence="3" id="KW-1185">Reference proteome</keyword>
<dbReference type="AlphaFoldDB" id="A0A5N6TEM3"/>
<protein>
    <submittedName>
        <fullName evidence="2">Alpha/beta hydrolase fold-1</fullName>
    </submittedName>
</protein>
<dbReference type="Proteomes" id="UP000325780">
    <property type="component" value="Unassembled WGS sequence"/>
</dbReference>
<gene>
    <name evidence="2" type="ORF">BDV25DRAFT_165984</name>
</gene>
<dbReference type="PANTHER" id="PTHR43798">
    <property type="entry name" value="MONOACYLGLYCEROL LIPASE"/>
    <property type="match status" value="1"/>
</dbReference>
<feature type="domain" description="AB hydrolase-1" evidence="1">
    <location>
        <begin position="40"/>
        <end position="302"/>
    </location>
</feature>
<evidence type="ECO:0000313" key="2">
    <source>
        <dbReference type="EMBL" id="KAE8144824.1"/>
    </source>
</evidence>
<dbReference type="GO" id="GO:0016787">
    <property type="term" value="F:hydrolase activity"/>
    <property type="evidence" value="ECO:0007669"/>
    <property type="project" value="UniProtKB-KW"/>
</dbReference>
<dbReference type="Gene3D" id="3.40.50.1820">
    <property type="entry name" value="alpha/beta hydrolase"/>
    <property type="match status" value="1"/>
</dbReference>